<protein>
    <submittedName>
        <fullName evidence="1">Uncharacterized protein</fullName>
    </submittedName>
</protein>
<accession>A0A383AGL1</accession>
<sequence length="27" mass="3264">DAGLVRNHDQLEASRTKIRQRFGYRLY</sequence>
<dbReference type="AlphaFoldDB" id="A0A383AGL1"/>
<feature type="non-terminal residue" evidence="1">
    <location>
        <position position="1"/>
    </location>
</feature>
<name>A0A383AGL1_9ZZZZ</name>
<gene>
    <name evidence="1" type="ORF">METZ01_LOCUS459583</name>
</gene>
<dbReference type="EMBL" id="UINC01191875">
    <property type="protein sequence ID" value="SVE06729.1"/>
    <property type="molecule type" value="Genomic_DNA"/>
</dbReference>
<reference evidence="1" key="1">
    <citation type="submission" date="2018-05" db="EMBL/GenBank/DDBJ databases">
        <authorList>
            <person name="Lanie J.A."/>
            <person name="Ng W.-L."/>
            <person name="Kazmierczak K.M."/>
            <person name="Andrzejewski T.M."/>
            <person name="Davidsen T.M."/>
            <person name="Wayne K.J."/>
            <person name="Tettelin H."/>
            <person name="Glass J.I."/>
            <person name="Rusch D."/>
            <person name="Podicherti R."/>
            <person name="Tsui H.-C.T."/>
            <person name="Winkler M.E."/>
        </authorList>
    </citation>
    <scope>NUCLEOTIDE SEQUENCE</scope>
</reference>
<organism evidence="1">
    <name type="scientific">marine metagenome</name>
    <dbReference type="NCBI Taxonomy" id="408172"/>
    <lineage>
        <taxon>unclassified sequences</taxon>
        <taxon>metagenomes</taxon>
        <taxon>ecological metagenomes</taxon>
    </lineage>
</organism>
<evidence type="ECO:0000313" key="1">
    <source>
        <dbReference type="EMBL" id="SVE06729.1"/>
    </source>
</evidence>
<proteinExistence type="predicted"/>